<feature type="domain" description="AAA" evidence="1">
    <location>
        <begin position="2"/>
        <end position="175"/>
    </location>
</feature>
<dbReference type="InterPro" id="IPR025669">
    <property type="entry name" value="AAA_dom"/>
</dbReference>
<dbReference type="EMBL" id="JAQOUE010000001">
    <property type="protein sequence ID" value="MDT7042904.1"/>
    <property type="molecule type" value="Genomic_DNA"/>
</dbReference>
<dbReference type="Pfam" id="PF13614">
    <property type="entry name" value="AAA_31"/>
    <property type="match status" value="1"/>
</dbReference>
<sequence length="256" mass="27562">MAKIIAIANQKGGVGKTTTSVNLAAALAISKKSVLLIDLDPQANATSGLGVEDKNLAIYDCLIKKTPTKEAIVETLVTGLHLLPSGSDLVGAEIELAEVSGREHTLKNVVGEISNQYDFILLDCPPALGLLTVNALAAANSVLIPVQCEYYAMEGLGRLIQNIDRVRNSFNPQLELEGILLTMWDARLTLSKQVSEEVRKFFGQKVYQTMIPRNVALAEAPSYGRPGLLYNASSSGSKAYMDMSKELLVNGEEGLR</sequence>
<name>A0ABU3K912_9BACT</name>
<keyword evidence="3" id="KW-1185">Reference proteome</keyword>
<evidence type="ECO:0000259" key="1">
    <source>
        <dbReference type="Pfam" id="PF13614"/>
    </source>
</evidence>
<dbReference type="RefSeq" id="WP_313833370.1">
    <property type="nucleotide sequence ID" value="NZ_JAQOUE010000001.1"/>
</dbReference>
<dbReference type="PANTHER" id="PTHR13696">
    <property type="entry name" value="P-LOOP CONTAINING NUCLEOSIDE TRIPHOSPHATE HYDROLASE"/>
    <property type="match status" value="1"/>
</dbReference>
<proteinExistence type="predicted"/>
<dbReference type="InterPro" id="IPR050678">
    <property type="entry name" value="DNA_Partitioning_ATPase"/>
</dbReference>
<gene>
    <name evidence="2" type="ORF">PPG34_11110</name>
</gene>
<dbReference type="PANTHER" id="PTHR13696:SF52">
    <property type="entry name" value="PARA FAMILY PROTEIN CT_582"/>
    <property type="match status" value="1"/>
</dbReference>
<evidence type="ECO:0000313" key="3">
    <source>
        <dbReference type="Proteomes" id="UP001250932"/>
    </source>
</evidence>
<dbReference type="CDD" id="cd02042">
    <property type="entry name" value="ParAB_family"/>
    <property type="match status" value="1"/>
</dbReference>
<dbReference type="InterPro" id="IPR027417">
    <property type="entry name" value="P-loop_NTPase"/>
</dbReference>
<protein>
    <submittedName>
        <fullName evidence="2">AAA family ATPase</fullName>
    </submittedName>
</protein>
<organism evidence="2 3">
    <name type="scientific">Candidatus Nitronereus thalassa</name>
    <dbReference type="NCBI Taxonomy" id="3020898"/>
    <lineage>
        <taxon>Bacteria</taxon>
        <taxon>Pseudomonadati</taxon>
        <taxon>Nitrospirota</taxon>
        <taxon>Nitrospiria</taxon>
        <taxon>Nitrospirales</taxon>
        <taxon>Nitrospiraceae</taxon>
        <taxon>Candidatus Nitronereus</taxon>
    </lineage>
</organism>
<comment type="caution">
    <text evidence="2">The sequence shown here is derived from an EMBL/GenBank/DDBJ whole genome shotgun (WGS) entry which is preliminary data.</text>
</comment>
<accession>A0ABU3K912</accession>
<evidence type="ECO:0000313" key="2">
    <source>
        <dbReference type="EMBL" id="MDT7042904.1"/>
    </source>
</evidence>
<dbReference type="PIRSF" id="PIRSF009320">
    <property type="entry name" value="Nuc_binding_HP_1000"/>
    <property type="match status" value="1"/>
</dbReference>
<dbReference type="Gene3D" id="3.40.50.300">
    <property type="entry name" value="P-loop containing nucleotide triphosphate hydrolases"/>
    <property type="match status" value="1"/>
</dbReference>
<dbReference type="SUPFAM" id="SSF52540">
    <property type="entry name" value="P-loop containing nucleoside triphosphate hydrolases"/>
    <property type="match status" value="1"/>
</dbReference>
<reference evidence="2 3" key="1">
    <citation type="journal article" date="2023" name="ISME J.">
        <title>Cultivation and genomic characterization of novel and ubiquitous marine nitrite-oxidizing bacteria from the Nitrospirales.</title>
        <authorList>
            <person name="Mueller A.J."/>
            <person name="Daebeler A."/>
            <person name="Herbold C.W."/>
            <person name="Kirkegaard R.H."/>
            <person name="Daims H."/>
        </authorList>
    </citation>
    <scope>NUCLEOTIDE SEQUENCE [LARGE SCALE GENOMIC DNA]</scope>
    <source>
        <strain evidence="2 3">EB</strain>
    </source>
</reference>
<dbReference type="Proteomes" id="UP001250932">
    <property type="component" value="Unassembled WGS sequence"/>
</dbReference>